<dbReference type="AlphaFoldDB" id="T1JUB5"/>
<keyword evidence="5" id="KW-0653">Protein transport</keyword>
<proteinExistence type="inferred from homology"/>
<dbReference type="PIRSF" id="PIRSF037871">
    <property type="entry name" value="TIM44"/>
    <property type="match status" value="1"/>
</dbReference>
<dbReference type="PANTHER" id="PTHR10721">
    <property type="entry name" value="MITOCHONDRIAL IMPORT INNER MEMBRANE TRANSLOCASE SUBUNIT TIM44"/>
    <property type="match status" value="1"/>
</dbReference>
<dbReference type="InterPro" id="IPR017303">
    <property type="entry name" value="Tim44"/>
</dbReference>
<keyword evidence="7" id="KW-0811">Translocation</keyword>
<dbReference type="SUPFAM" id="SSF54427">
    <property type="entry name" value="NTF2-like"/>
    <property type="match status" value="1"/>
</dbReference>
<dbReference type="InterPro" id="IPR007379">
    <property type="entry name" value="Tim44-like_dom"/>
</dbReference>
<comment type="similarity">
    <text evidence="2">Belongs to the Tim44 family.</text>
</comment>
<dbReference type="STRING" id="32264.T1JUB5"/>
<dbReference type="Gene3D" id="3.10.450.240">
    <property type="match status" value="1"/>
</dbReference>
<sequence>MYNAIRYSNCCRLYSNFTRNQYHLLSPVISQASAINGPHYCVYKRHFSSDRKGFFGQVLDNIKQEIAKNKEMKENIKKFREEAQKLEESDALKKAREKFEAIEAETTKGSEKVKEQFKSLKEKFRETIEEASKSDLGKQGLKVGEEIVKQARVASEQLAKQGQQLGDASAFKAVSEGVKAIKEEVEDVTISGPSVYKPPKKLRKRTEQLHASDKPIEVNTEATGVELHKDSKWYKSWENFKENNQYVNKVFDWKMKYDESDSPIVRASRLVTDKLADMFGGVFRKTELSEALTEICKMDPNFDKASFLRECEVDIIPNILEAMVRGDLEILQDWCHESVFINFQQQMNLY</sequence>
<keyword evidence="10" id="KW-0175">Coiled coil</keyword>
<feature type="domain" description="Tim44-like" evidence="11">
    <location>
        <begin position="289"/>
        <end position="348"/>
    </location>
</feature>
<dbReference type="PANTHER" id="PTHR10721:SF1">
    <property type="entry name" value="MITOCHONDRIAL IMPORT INNER MEMBRANE TRANSLOCASE SUBUNIT TIM44"/>
    <property type="match status" value="1"/>
</dbReference>
<dbReference type="InterPro" id="IPR039544">
    <property type="entry name" value="Tim44-like"/>
</dbReference>
<evidence type="ECO:0000256" key="2">
    <source>
        <dbReference type="ARBA" id="ARBA00009597"/>
    </source>
</evidence>
<keyword evidence="9" id="KW-0472">Membrane</keyword>
<evidence type="ECO:0000313" key="12">
    <source>
        <dbReference type="EnsemblMetazoa" id="tetur02g00320.1"/>
    </source>
</evidence>
<evidence type="ECO:0000256" key="10">
    <source>
        <dbReference type="SAM" id="Coils"/>
    </source>
</evidence>
<evidence type="ECO:0000259" key="11">
    <source>
        <dbReference type="Pfam" id="PF04280"/>
    </source>
</evidence>
<evidence type="ECO:0000256" key="8">
    <source>
        <dbReference type="ARBA" id="ARBA00023128"/>
    </source>
</evidence>
<dbReference type="Pfam" id="PF04280">
    <property type="entry name" value="Tim44"/>
    <property type="match status" value="1"/>
</dbReference>
<dbReference type="GO" id="GO:0051087">
    <property type="term" value="F:protein-folding chaperone binding"/>
    <property type="evidence" value="ECO:0007669"/>
    <property type="project" value="InterPro"/>
</dbReference>
<protein>
    <recommendedName>
        <fullName evidence="11">Tim44-like domain-containing protein</fullName>
    </recommendedName>
</protein>
<dbReference type="InterPro" id="IPR032710">
    <property type="entry name" value="NTF2-like_dom_sf"/>
</dbReference>
<keyword evidence="8" id="KW-0496">Mitochondrion</keyword>
<name>T1JUB5_TETUR</name>
<dbReference type="GO" id="GO:0005743">
    <property type="term" value="C:mitochondrial inner membrane"/>
    <property type="evidence" value="ECO:0007669"/>
    <property type="project" value="UniProtKB-SubCell"/>
</dbReference>
<keyword evidence="13" id="KW-1185">Reference proteome</keyword>
<accession>T1JUB5</accession>
<keyword evidence="4" id="KW-0999">Mitochondrion inner membrane</keyword>
<reference evidence="13" key="1">
    <citation type="submission" date="2011-08" db="EMBL/GenBank/DDBJ databases">
        <authorList>
            <person name="Rombauts S."/>
        </authorList>
    </citation>
    <scope>NUCLEOTIDE SEQUENCE</scope>
    <source>
        <strain evidence="13">London</strain>
    </source>
</reference>
<dbReference type="GO" id="GO:0030150">
    <property type="term" value="P:protein import into mitochondrial matrix"/>
    <property type="evidence" value="ECO:0007669"/>
    <property type="project" value="InterPro"/>
</dbReference>
<organism evidence="12 13">
    <name type="scientific">Tetranychus urticae</name>
    <name type="common">Two-spotted spider mite</name>
    <dbReference type="NCBI Taxonomy" id="32264"/>
    <lineage>
        <taxon>Eukaryota</taxon>
        <taxon>Metazoa</taxon>
        <taxon>Ecdysozoa</taxon>
        <taxon>Arthropoda</taxon>
        <taxon>Chelicerata</taxon>
        <taxon>Arachnida</taxon>
        <taxon>Acari</taxon>
        <taxon>Acariformes</taxon>
        <taxon>Trombidiformes</taxon>
        <taxon>Prostigmata</taxon>
        <taxon>Eleutherengona</taxon>
        <taxon>Raphignathae</taxon>
        <taxon>Tetranychoidea</taxon>
        <taxon>Tetranychidae</taxon>
        <taxon>Tetranychus</taxon>
    </lineage>
</organism>
<evidence type="ECO:0000256" key="7">
    <source>
        <dbReference type="ARBA" id="ARBA00023010"/>
    </source>
</evidence>
<evidence type="ECO:0000256" key="5">
    <source>
        <dbReference type="ARBA" id="ARBA00022927"/>
    </source>
</evidence>
<dbReference type="Proteomes" id="UP000015104">
    <property type="component" value="Unassembled WGS sequence"/>
</dbReference>
<dbReference type="EMBL" id="CAEY01000775">
    <property type="status" value="NOT_ANNOTATED_CDS"/>
    <property type="molecule type" value="Genomic_DNA"/>
</dbReference>
<comment type="subcellular location">
    <subcellularLocation>
        <location evidence="1">Mitochondrion inner membrane</location>
    </subcellularLocation>
</comment>
<dbReference type="EnsemblMetazoa" id="tetur02g00320.1">
    <property type="protein sequence ID" value="tetur02g00320.1"/>
    <property type="gene ID" value="tetur02g00320"/>
</dbReference>
<dbReference type="HOGENOM" id="CLU_020932_1_0_1"/>
<evidence type="ECO:0000256" key="9">
    <source>
        <dbReference type="ARBA" id="ARBA00023136"/>
    </source>
</evidence>
<keyword evidence="6" id="KW-0809">Transit peptide</keyword>
<feature type="coiled-coil region" evidence="10">
    <location>
        <begin position="62"/>
        <end position="134"/>
    </location>
</feature>
<evidence type="ECO:0000256" key="1">
    <source>
        <dbReference type="ARBA" id="ARBA00004273"/>
    </source>
</evidence>
<evidence type="ECO:0000313" key="13">
    <source>
        <dbReference type="Proteomes" id="UP000015104"/>
    </source>
</evidence>
<dbReference type="eggNOG" id="KOG2580">
    <property type="taxonomic scope" value="Eukaryota"/>
</dbReference>
<evidence type="ECO:0000256" key="6">
    <source>
        <dbReference type="ARBA" id="ARBA00022946"/>
    </source>
</evidence>
<reference evidence="12" key="2">
    <citation type="submission" date="2015-06" db="UniProtKB">
        <authorList>
            <consortium name="EnsemblMetazoa"/>
        </authorList>
    </citation>
    <scope>IDENTIFICATION</scope>
</reference>
<evidence type="ECO:0000256" key="4">
    <source>
        <dbReference type="ARBA" id="ARBA00022792"/>
    </source>
</evidence>
<keyword evidence="3" id="KW-0813">Transport</keyword>
<evidence type="ECO:0000256" key="3">
    <source>
        <dbReference type="ARBA" id="ARBA00022448"/>
    </source>
</evidence>